<evidence type="ECO:0000313" key="2">
    <source>
        <dbReference type="EMBL" id="OBZ65425.1"/>
    </source>
</evidence>
<reference evidence="2 3" key="1">
    <citation type="submission" date="2016-03" db="EMBL/GenBank/DDBJ databases">
        <title>Whole genome sequencing of Grifola frondosa 9006-11.</title>
        <authorList>
            <person name="Min B."/>
            <person name="Park H."/>
            <person name="Kim J.-G."/>
            <person name="Cho H."/>
            <person name="Oh Y.-L."/>
            <person name="Kong W.-S."/>
            <person name="Choi I.-G."/>
        </authorList>
    </citation>
    <scope>NUCLEOTIDE SEQUENCE [LARGE SCALE GENOMIC DNA]</scope>
    <source>
        <strain evidence="2 3">9006-11</strain>
    </source>
</reference>
<organism evidence="2 3">
    <name type="scientific">Grifola frondosa</name>
    <name type="common">Maitake</name>
    <name type="synonym">Polyporus frondosus</name>
    <dbReference type="NCBI Taxonomy" id="5627"/>
    <lineage>
        <taxon>Eukaryota</taxon>
        <taxon>Fungi</taxon>
        <taxon>Dikarya</taxon>
        <taxon>Basidiomycota</taxon>
        <taxon>Agaricomycotina</taxon>
        <taxon>Agaricomycetes</taxon>
        <taxon>Polyporales</taxon>
        <taxon>Grifolaceae</taxon>
        <taxon>Grifola</taxon>
    </lineage>
</organism>
<accession>A0A1C7LKY0</accession>
<comment type="caution">
    <text evidence="2">The sequence shown here is derived from an EMBL/GenBank/DDBJ whole genome shotgun (WGS) entry which is preliminary data.</text>
</comment>
<evidence type="ECO:0000256" key="1">
    <source>
        <dbReference type="SAM" id="MobiDB-lite"/>
    </source>
</evidence>
<feature type="compositionally biased region" description="Basic and acidic residues" evidence="1">
    <location>
        <begin position="14"/>
        <end position="24"/>
    </location>
</feature>
<protein>
    <submittedName>
        <fullName evidence="2">Uncharacterized protein</fullName>
    </submittedName>
</protein>
<dbReference type="EMBL" id="LUGG01000044">
    <property type="protein sequence ID" value="OBZ65425.1"/>
    <property type="molecule type" value="Genomic_DNA"/>
</dbReference>
<sequence>MFISNFQLTRRRHGDSGERGRGDSRSALTRRKHGDSVTVAIAVPGLEMRRYDFSRKRSSLGSLLVCFKYENQLSSACV</sequence>
<proteinExistence type="predicted"/>
<evidence type="ECO:0000313" key="3">
    <source>
        <dbReference type="Proteomes" id="UP000092993"/>
    </source>
</evidence>
<gene>
    <name evidence="2" type="ORF">A0H81_14621</name>
</gene>
<dbReference type="AlphaFoldDB" id="A0A1C7LKY0"/>
<feature type="region of interest" description="Disordered" evidence="1">
    <location>
        <begin position="1"/>
        <end position="33"/>
    </location>
</feature>
<dbReference type="Proteomes" id="UP000092993">
    <property type="component" value="Unassembled WGS sequence"/>
</dbReference>
<keyword evidence="3" id="KW-1185">Reference proteome</keyword>
<name>A0A1C7LKY0_GRIFR</name>